<organism evidence="2 3">
    <name type="scientific">Cytobacillus oceanisediminis</name>
    <dbReference type="NCBI Taxonomy" id="665099"/>
    <lineage>
        <taxon>Bacteria</taxon>
        <taxon>Bacillati</taxon>
        <taxon>Bacillota</taxon>
        <taxon>Bacilli</taxon>
        <taxon>Bacillales</taxon>
        <taxon>Bacillaceae</taxon>
        <taxon>Cytobacillus</taxon>
    </lineage>
</organism>
<evidence type="ECO:0000256" key="1">
    <source>
        <dbReference type="SAM" id="SignalP"/>
    </source>
</evidence>
<feature type="chain" id="PRO_5039017624" evidence="1">
    <location>
        <begin position="21"/>
        <end position="56"/>
    </location>
</feature>
<dbReference type="AlphaFoldDB" id="A0A562J403"/>
<sequence>MKITALKVLMTSAIVFPLIAGGTMSAQGEIGKPNIASAETQIKIDEGMTQPTFSFI</sequence>
<dbReference type="Proteomes" id="UP000318667">
    <property type="component" value="Unassembled WGS sequence"/>
</dbReference>
<name>A0A562J403_9BACI</name>
<keyword evidence="1" id="KW-0732">Signal</keyword>
<proteinExistence type="predicted"/>
<feature type="signal peptide" evidence="1">
    <location>
        <begin position="1"/>
        <end position="20"/>
    </location>
</feature>
<dbReference type="RefSeq" id="WP_158638920.1">
    <property type="nucleotide sequence ID" value="NZ_CBCSDC010000056.1"/>
</dbReference>
<keyword evidence="3" id="KW-1185">Reference proteome</keyword>
<reference evidence="2 3" key="1">
    <citation type="journal article" date="2015" name="Stand. Genomic Sci.">
        <title>Genomic Encyclopedia of Bacterial and Archaeal Type Strains, Phase III: the genomes of soil and plant-associated and newly described type strains.</title>
        <authorList>
            <person name="Whitman W.B."/>
            <person name="Woyke T."/>
            <person name="Klenk H.P."/>
            <person name="Zhou Y."/>
            <person name="Lilburn T.G."/>
            <person name="Beck B.J."/>
            <person name="De Vos P."/>
            <person name="Vandamme P."/>
            <person name="Eisen J.A."/>
            <person name="Garrity G."/>
            <person name="Hugenholtz P."/>
            <person name="Kyrpides N.C."/>
        </authorList>
    </citation>
    <scope>NUCLEOTIDE SEQUENCE [LARGE SCALE GENOMIC DNA]</scope>
    <source>
        <strain evidence="2 3">CGMCC 1.10115</strain>
    </source>
</reference>
<dbReference type="GeneID" id="65406779"/>
<dbReference type="OrthoDB" id="319764at2"/>
<evidence type="ECO:0000313" key="2">
    <source>
        <dbReference type="EMBL" id="TWH77872.1"/>
    </source>
</evidence>
<protein>
    <submittedName>
        <fullName evidence="2">Uncharacterized protein</fullName>
    </submittedName>
</protein>
<gene>
    <name evidence="2" type="ORF">IQ19_05520</name>
</gene>
<evidence type="ECO:0000313" key="3">
    <source>
        <dbReference type="Proteomes" id="UP000318667"/>
    </source>
</evidence>
<accession>A0A562J403</accession>
<dbReference type="EMBL" id="VLKI01000036">
    <property type="protein sequence ID" value="TWH77872.1"/>
    <property type="molecule type" value="Genomic_DNA"/>
</dbReference>
<comment type="caution">
    <text evidence="2">The sequence shown here is derived from an EMBL/GenBank/DDBJ whole genome shotgun (WGS) entry which is preliminary data.</text>
</comment>